<dbReference type="Gene3D" id="2.40.260.10">
    <property type="entry name" value="Sortase"/>
    <property type="match status" value="1"/>
</dbReference>
<dbReference type="RefSeq" id="WP_238726693.1">
    <property type="nucleotide sequence ID" value="NZ_JAHQCX010000005.1"/>
</dbReference>
<dbReference type="Proteomes" id="UP001314681">
    <property type="component" value="Unassembled WGS sequence"/>
</dbReference>
<reference evidence="2 3" key="1">
    <citation type="submission" date="2021-06" db="EMBL/GenBank/DDBJ databases">
        <title>Description of novel taxa of the family Lachnospiraceae.</title>
        <authorList>
            <person name="Chaplin A.V."/>
            <person name="Sokolova S.R."/>
            <person name="Pikina A.P."/>
            <person name="Korzhanova M."/>
            <person name="Belova V."/>
            <person name="Korostin D."/>
            <person name="Efimov B.A."/>
        </authorList>
    </citation>
    <scope>NUCLEOTIDE SEQUENCE [LARGE SCALE GENOMIC DNA]</scope>
    <source>
        <strain evidence="2 3">ASD4241</strain>
    </source>
</reference>
<protein>
    <submittedName>
        <fullName evidence="2">Sortase</fullName>
    </submittedName>
</protein>
<accession>A0ABS6K6V5</accession>
<name>A0ABS6K6V5_9FIRM</name>
<evidence type="ECO:0000256" key="1">
    <source>
        <dbReference type="ARBA" id="ARBA00022801"/>
    </source>
</evidence>
<organism evidence="2 3">
    <name type="scientific">Diplocloster modestus</name>
    <dbReference type="NCBI Taxonomy" id="2850322"/>
    <lineage>
        <taxon>Bacteria</taxon>
        <taxon>Bacillati</taxon>
        <taxon>Bacillota</taxon>
        <taxon>Clostridia</taxon>
        <taxon>Lachnospirales</taxon>
        <taxon>Lachnospiraceae</taxon>
        <taxon>Diplocloster</taxon>
    </lineage>
</organism>
<dbReference type="EMBL" id="JAHQCX010000005">
    <property type="protein sequence ID" value="MBU9726228.1"/>
    <property type="molecule type" value="Genomic_DNA"/>
</dbReference>
<proteinExistence type="predicted"/>
<dbReference type="SUPFAM" id="SSF63817">
    <property type="entry name" value="Sortase"/>
    <property type="match status" value="1"/>
</dbReference>
<dbReference type="InterPro" id="IPR023365">
    <property type="entry name" value="Sortase_dom-sf"/>
</dbReference>
<dbReference type="Pfam" id="PF04203">
    <property type="entry name" value="Sortase"/>
    <property type="match status" value="1"/>
</dbReference>
<dbReference type="NCBIfam" id="TIGR01076">
    <property type="entry name" value="sortase_fam"/>
    <property type="match status" value="1"/>
</dbReference>
<dbReference type="InterPro" id="IPR005754">
    <property type="entry name" value="Sortase"/>
</dbReference>
<evidence type="ECO:0000313" key="2">
    <source>
        <dbReference type="EMBL" id="MBU9726228.1"/>
    </source>
</evidence>
<keyword evidence="1" id="KW-0378">Hydrolase</keyword>
<comment type="caution">
    <text evidence="2">The sequence shown here is derived from an EMBL/GenBank/DDBJ whole genome shotgun (WGS) entry which is preliminary data.</text>
</comment>
<sequence length="151" mass="16132">MGGIFRSARGCGGARVDACRTVLRLTEQSAAGTGTQPTAGGNAYAGPSSPDFPGNIVIVGHNYRDDSHFGRLDELEIGSIVRLMDKYGDFTDYEVYDMETVASDQAEALEKYEGEYGLTLITCTAGGESRLLVRAVNPETARDKRAKATTA</sequence>
<gene>
    <name evidence="2" type="ORF">KTH90_09390</name>
</gene>
<evidence type="ECO:0000313" key="3">
    <source>
        <dbReference type="Proteomes" id="UP001314681"/>
    </source>
</evidence>
<dbReference type="CDD" id="cd00004">
    <property type="entry name" value="Sortase"/>
    <property type="match status" value="1"/>
</dbReference>
<keyword evidence="3" id="KW-1185">Reference proteome</keyword>